<reference evidence="6" key="1">
    <citation type="submission" date="2015-09" db="EMBL/GenBank/DDBJ databases">
        <authorList>
            <consortium name="Pathogen Informatics"/>
        </authorList>
    </citation>
    <scope>NUCLEOTIDE SEQUENCE [LARGE SCALE GENOMIC DNA]</scope>
    <source>
        <strain evidence="6">Lake Konstanz</strain>
    </source>
</reference>
<dbReference type="AlphaFoldDB" id="A0A0S4ISY8"/>
<gene>
    <name evidence="5" type="ORF">BSAL_59195</name>
</gene>
<dbReference type="OrthoDB" id="202415at2759"/>
<evidence type="ECO:0000256" key="1">
    <source>
        <dbReference type="ARBA" id="ARBA00010118"/>
    </source>
</evidence>
<evidence type="ECO:0000259" key="4">
    <source>
        <dbReference type="SMART" id="SM00672"/>
    </source>
</evidence>
<keyword evidence="3" id="KW-0732">Signal</keyword>
<keyword evidence="2 5" id="KW-0808">Transferase</keyword>
<feature type="signal peptide" evidence="3">
    <location>
        <begin position="1"/>
        <end position="26"/>
    </location>
</feature>
<accession>A0A0S4ISY8</accession>
<keyword evidence="6" id="KW-1185">Reference proteome</keyword>
<proteinExistence type="inferred from homology"/>
<dbReference type="EMBL" id="CYKH01000238">
    <property type="protein sequence ID" value="CUF09049.1"/>
    <property type="molecule type" value="Genomic_DNA"/>
</dbReference>
<evidence type="ECO:0000313" key="6">
    <source>
        <dbReference type="Proteomes" id="UP000051952"/>
    </source>
</evidence>
<dbReference type="GO" id="GO:0016740">
    <property type="term" value="F:transferase activity"/>
    <property type="evidence" value="ECO:0007669"/>
    <property type="project" value="UniProtKB-KW"/>
</dbReference>
<dbReference type="Pfam" id="PF05686">
    <property type="entry name" value="Glyco_transf_90"/>
    <property type="match status" value="1"/>
</dbReference>
<name>A0A0S4ISY8_BODSA</name>
<dbReference type="VEuPathDB" id="TriTrypDB:BSAL_59195"/>
<dbReference type="InterPro" id="IPR051091">
    <property type="entry name" value="O-Glucosyltr/Glycosyltrsf_90"/>
</dbReference>
<evidence type="ECO:0000256" key="2">
    <source>
        <dbReference type="ARBA" id="ARBA00022679"/>
    </source>
</evidence>
<comment type="similarity">
    <text evidence="1">Belongs to the glycosyltransferase 90 family.</text>
</comment>
<dbReference type="Proteomes" id="UP000051952">
    <property type="component" value="Unassembled WGS sequence"/>
</dbReference>
<organism evidence="5 6">
    <name type="scientific">Bodo saltans</name>
    <name type="common">Flagellated protozoan</name>
    <dbReference type="NCBI Taxonomy" id="75058"/>
    <lineage>
        <taxon>Eukaryota</taxon>
        <taxon>Discoba</taxon>
        <taxon>Euglenozoa</taxon>
        <taxon>Kinetoplastea</taxon>
        <taxon>Metakinetoplastina</taxon>
        <taxon>Eubodonida</taxon>
        <taxon>Bodonidae</taxon>
        <taxon>Bodo</taxon>
    </lineage>
</organism>
<dbReference type="PANTHER" id="PTHR12203">
    <property type="entry name" value="KDEL LYS-ASP-GLU-LEU CONTAINING - RELATED"/>
    <property type="match status" value="1"/>
</dbReference>
<protein>
    <submittedName>
        <fullName evidence="5">Glycosyltransferase, putative</fullName>
    </submittedName>
</protein>
<dbReference type="PANTHER" id="PTHR12203:SF35">
    <property type="entry name" value="PROTEIN O-GLUCOSYLTRANSFERASE 1"/>
    <property type="match status" value="1"/>
</dbReference>
<dbReference type="SMART" id="SM00672">
    <property type="entry name" value="CAP10"/>
    <property type="match status" value="1"/>
</dbReference>
<feature type="chain" id="PRO_5006621557" evidence="3">
    <location>
        <begin position="27"/>
        <end position="523"/>
    </location>
</feature>
<dbReference type="InterPro" id="IPR006598">
    <property type="entry name" value="CAP10"/>
</dbReference>
<feature type="domain" description="Glycosyl transferase CAP10" evidence="4">
    <location>
        <begin position="216"/>
        <end position="450"/>
    </location>
</feature>
<sequence length="523" mass="60289">MRFRRPRWSVVFCLVFVATVLLVMQGGVVQEAHELSANDAVPLRPSLRSVTNDEVLLASSDVPPVVGTSAPMRLEFGLANSKNREQNKQHLGGRKYGVWALPDDCNPCQENCMTKYAAEMSTTPAVSSWGPQLLDEQIDDIVSTWKEMGGITFDMLINMNSCAYKTRTRWNAHGLWLHVFDRNVTVLRMMADGYRRAEHIKLYIKDVVARSSEPFTTPLVFYVSVNDIPCNVAFPYFTFFGQRGVMGIPIPDDSFHRSVHGGSWESTRSSLLSSAHRLTTVPYSQREHKLFFRGSPTHIIREQLRKNLTETPDTAAFSDIRLAVMERFKQFKVPLPDHARYQYLLAVRGKTASSRDKYLNLLGSTIVWVSEDEPWFQFYHRLWKPYLNYVPMSSDNAVCVARMLKNKSSLDAAALIAQRSQELGRFLTQDVVDAYFTRTLRRYADIQTFTVPPDAIDYMKQVHHRAKKKYRTALVMPDDQSPVKFYFDKWISRRIKQMSSCRTNNTYNGVELPRDSKYRCWYM</sequence>
<evidence type="ECO:0000256" key="3">
    <source>
        <dbReference type="SAM" id="SignalP"/>
    </source>
</evidence>
<evidence type="ECO:0000313" key="5">
    <source>
        <dbReference type="EMBL" id="CUF09049.1"/>
    </source>
</evidence>